<dbReference type="RefSeq" id="WP_058452352.1">
    <property type="nucleotide sequence ID" value="NZ_CAAAIB010000004.1"/>
</dbReference>
<dbReference type="PATRIC" id="fig|466.6.peg.1665"/>
<gene>
    <name evidence="7" type="ORF">Lmac_1581</name>
</gene>
<dbReference type="EMBL" id="LNYL01000042">
    <property type="protein sequence ID" value="KTD25810.1"/>
    <property type="molecule type" value="Genomic_DNA"/>
</dbReference>
<comment type="similarity">
    <text evidence="3">Belongs to the acetyltransferase YopJ family.</text>
</comment>
<dbReference type="GO" id="GO:0016746">
    <property type="term" value="F:acyltransferase activity"/>
    <property type="evidence" value="ECO:0007669"/>
    <property type="project" value="UniProtKB-KW"/>
</dbReference>
<organism evidence="7 8">
    <name type="scientific">Legionella maceachernii</name>
    <dbReference type="NCBI Taxonomy" id="466"/>
    <lineage>
        <taxon>Bacteria</taxon>
        <taxon>Pseudomonadati</taxon>
        <taxon>Pseudomonadota</taxon>
        <taxon>Gammaproteobacteria</taxon>
        <taxon>Legionellales</taxon>
        <taxon>Legionellaceae</taxon>
        <taxon>Legionella</taxon>
    </lineage>
</organism>
<name>A0A0W0W0S1_9GAMM</name>
<accession>A0A0W0W0S1</accession>
<sequence>MEQRNFEKLSTESQKKFRNDLWDVFDTYIEQNEEKKEEIPDFAFVETIYWDITKEKLSLREIFGKIQEHVLKEGYDNVHSFFQELSVLKMNSKYDTIFSEDDQDYSKTAEKEPEPTKEKLKMQITDFSRPGDHRDELVLLMMHHTSQQQTYNGYLVDANRFSMLPFNSEELLMEKEEREIAHAKRENKLLFAEMDRVIKEDKSGSNRIQIIVKSGPHYTTLDIDKENRSCFIVDAADDSRQYRLHQLADYSDFIDKVTYVKSPTIPSGKIDSPTMKAALQKDDCSCAIFASEHSSILAKEPDLHNWLGEKATQVGDKLFYVTWDQLSPEMVKNSQSTRVINHYIEQNLDQKGKILQLTNNNTSLHGFETTKQRFLQTVNQYCHSYKESELLEKLQQTSSTPKPKEESLLFNFVK</sequence>
<keyword evidence="8" id="KW-1185">Reference proteome</keyword>
<dbReference type="Pfam" id="PF03421">
    <property type="entry name" value="Acetyltransf_14"/>
    <property type="match status" value="1"/>
</dbReference>
<evidence type="ECO:0000313" key="7">
    <source>
        <dbReference type="EMBL" id="KTD25810.1"/>
    </source>
</evidence>
<evidence type="ECO:0000313" key="8">
    <source>
        <dbReference type="Proteomes" id="UP000054908"/>
    </source>
</evidence>
<evidence type="ECO:0000256" key="6">
    <source>
        <dbReference type="SAM" id="Coils"/>
    </source>
</evidence>
<protein>
    <submittedName>
        <fullName evidence="7">Uncharacterized protein</fullName>
    </submittedName>
</protein>
<evidence type="ECO:0000256" key="4">
    <source>
        <dbReference type="ARBA" id="ARBA00048364"/>
    </source>
</evidence>
<evidence type="ECO:0000256" key="2">
    <source>
        <dbReference type="ARBA" id="ARBA00023315"/>
    </source>
</evidence>
<reference evidence="7 8" key="1">
    <citation type="submission" date="2015-11" db="EMBL/GenBank/DDBJ databases">
        <title>Genomic analysis of 38 Legionella species identifies large and diverse effector repertoires.</title>
        <authorList>
            <person name="Burstein D."/>
            <person name="Amaro F."/>
            <person name="Zusman T."/>
            <person name="Lifshitz Z."/>
            <person name="Cohen O."/>
            <person name="Gilbert J.A."/>
            <person name="Pupko T."/>
            <person name="Shuman H.A."/>
            <person name="Segal G."/>
        </authorList>
    </citation>
    <scope>NUCLEOTIDE SEQUENCE [LARGE SCALE GENOMIC DNA]</scope>
    <source>
        <strain evidence="7 8">PX-1-G2-E2</strain>
    </source>
</reference>
<keyword evidence="1" id="KW-0808">Transferase</keyword>
<proteinExistence type="inferred from homology"/>
<dbReference type="Proteomes" id="UP000054908">
    <property type="component" value="Unassembled WGS sequence"/>
</dbReference>
<dbReference type="OrthoDB" id="5654434at2"/>
<evidence type="ECO:0000256" key="3">
    <source>
        <dbReference type="ARBA" id="ARBA00023785"/>
    </source>
</evidence>
<evidence type="ECO:0000256" key="5">
    <source>
        <dbReference type="ARBA" id="ARBA00048662"/>
    </source>
</evidence>
<comment type="catalytic activity">
    <reaction evidence="5">
        <text>L-seryl-[protein] + acetyl-CoA = O-acetyl-L-seryl-[protein] + CoA</text>
        <dbReference type="Rhea" id="RHEA:59392"/>
        <dbReference type="Rhea" id="RHEA-COMP:9863"/>
        <dbReference type="Rhea" id="RHEA-COMP:15352"/>
        <dbReference type="ChEBI" id="CHEBI:29999"/>
        <dbReference type="ChEBI" id="CHEBI:57287"/>
        <dbReference type="ChEBI" id="CHEBI:57288"/>
        <dbReference type="ChEBI" id="CHEBI:141128"/>
    </reaction>
    <physiologicalReaction direction="left-to-right" evidence="5">
        <dbReference type="Rhea" id="RHEA:59393"/>
    </physiologicalReaction>
</comment>
<evidence type="ECO:0000256" key="1">
    <source>
        <dbReference type="ARBA" id="ARBA00022679"/>
    </source>
</evidence>
<dbReference type="AlphaFoldDB" id="A0A0W0W0S1"/>
<keyword evidence="6" id="KW-0175">Coiled coil</keyword>
<feature type="coiled-coil region" evidence="6">
    <location>
        <begin position="166"/>
        <end position="200"/>
    </location>
</feature>
<dbReference type="InterPro" id="IPR005083">
    <property type="entry name" value="YopJ-like"/>
</dbReference>
<comment type="caution">
    <text evidence="7">The sequence shown here is derived from an EMBL/GenBank/DDBJ whole genome shotgun (WGS) entry which is preliminary data.</text>
</comment>
<comment type="catalytic activity">
    <reaction evidence="4">
        <text>L-threonyl-[protein] + acetyl-CoA = O-acetyl-L-threonyl-[protein] + CoA</text>
        <dbReference type="Rhea" id="RHEA:65340"/>
        <dbReference type="Rhea" id="RHEA-COMP:11060"/>
        <dbReference type="Rhea" id="RHEA-COMP:16780"/>
        <dbReference type="ChEBI" id="CHEBI:30013"/>
        <dbReference type="ChEBI" id="CHEBI:57287"/>
        <dbReference type="ChEBI" id="CHEBI:57288"/>
        <dbReference type="ChEBI" id="CHEBI:141025"/>
    </reaction>
    <physiologicalReaction direction="left-to-right" evidence="4">
        <dbReference type="Rhea" id="RHEA:65341"/>
    </physiologicalReaction>
</comment>
<keyword evidence="2" id="KW-0012">Acyltransferase</keyword>